<evidence type="ECO:0000259" key="8">
    <source>
        <dbReference type="PROSITE" id="PS50110"/>
    </source>
</evidence>
<dbReference type="Gene3D" id="1.10.10.60">
    <property type="entry name" value="Homeodomain-like"/>
    <property type="match status" value="1"/>
</dbReference>
<dbReference type="KEGG" id="fak:FUA48_14920"/>
<dbReference type="InterPro" id="IPR002078">
    <property type="entry name" value="Sigma_54_int"/>
</dbReference>
<evidence type="ECO:0000256" key="2">
    <source>
        <dbReference type="ARBA" id="ARBA00022840"/>
    </source>
</evidence>
<keyword evidence="4" id="KW-0238">DNA-binding</keyword>
<dbReference type="AlphaFoldDB" id="A0A5B9FU31"/>
<dbReference type="EMBL" id="CP042831">
    <property type="protein sequence ID" value="QEE50823.1"/>
    <property type="molecule type" value="Genomic_DNA"/>
</dbReference>
<dbReference type="Pfam" id="PF25601">
    <property type="entry name" value="AAA_lid_14"/>
    <property type="match status" value="1"/>
</dbReference>
<dbReference type="SUPFAM" id="SSF52540">
    <property type="entry name" value="P-loop containing nucleoside triphosphate hydrolases"/>
    <property type="match status" value="1"/>
</dbReference>
<dbReference type="GO" id="GO:0043565">
    <property type="term" value="F:sequence-specific DNA binding"/>
    <property type="evidence" value="ECO:0007669"/>
    <property type="project" value="InterPro"/>
</dbReference>
<dbReference type="InterPro" id="IPR025662">
    <property type="entry name" value="Sigma_54_int_dom_ATP-bd_1"/>
</dbReference>
<name>A0A5B9FU31_9FLAO</name>
<dbReference type="SUPFAM" id="SSF52172">
    <property type="entry name" value="CheY-like"/>
    <property type="match status" value="1"/>
</dbReference>
<feature type="domain" description="Response regulatory" evidence="8">
    <location>
        <begin position="10"/>
        <end position="124"/>
    </location>
</feature>
<dbReference type="Pfam" id="PF00158">
    <property type="entry name" value="Sigma54_activat"/>
    <property type="match status" value="1"/>
</dbReference>
<dbReference type="InterPro" id="IPR011006">
    <property type="entry name" value="CheY-like_superfamily"/>
</dbReference>
<dbReference type="Gene3D" id="3.40.50.2300">
    <property type="match status" value="1"/>
</dbReference>
<feature type="domain" description="Sigma-54 factor interaction" evidence="7">
    <location>
        <begin position="340"/>
        <end position="569"/>
    </location>
</feature>
<dbReference type="PANTHER" id="PTHR32071">
    <property type="entry name" value="TRANSCRIPTIONAL REGULATORY PROTEIN"/>
    <property type="match status" value="1"/>
</dbReference>
<dbReference type="PROSITE" id="PS00675">
    <property type="entry name" value="SIGMA54_INTERACT_1"/>
    <property type="match status" value="1"/>
</dbReference>
<dbReference type="SMART" id="SM00448">
    <property type="entry name" value="REC"/>
    <property type="match status" value="1"/>
</dbReference>
<proteinExistence type="predicted"/>
<dbReference type="Pfam" id="PF00072">
    <property type="entry name" value="Response_reg"/>
    <property type="match status" value="1"/>
</dbReference>
<dbReference type="InterPro" id="IPR025944">
    <property type="entry name" value="Sigma_54_int_dom_CS"/>
</dbReference>
<dbReference type="GO" id="GO:0006355">
    <property type="term" value="P:regulation of DNA-templated transcription"/>
    <property type="evidence" value="ECO:0007669"/>
    <property type="project" value="InterPro"/>
</dbReference>
<dbReference type="GO" id="GO:0000160">
    <property type="term" value="P:phosphorelay signal transduction system"/>
    <property type="evidence" value="ECO:0007669"/>
    <property type="project" value="InterPro"/>
</dbReference>
<evidence type="ECO:0000313" key="9">
    <source>
        <dbReference type="EMBL" id="QEE50823.1"/>
    </source>
</evidence>
<dbReference type="PROSITE" id="PS50045">
    <property type="entry name" value="SIGMA54_INTERACT_4"/>
    <property type="match status" value="1"/>
</dbReference>
<keyword evidence="3" id="KW-0805">Transcription regulation</keyword>
<evidence type="ECO:0000256" key="1">
    <source>
        <dbReference type="ARBA" id="ARBA00022741"/>
    </source>
</evidence>
<keyword evidence="2" id="KW-0067">ATP-binding</keyword>
<organism evidence="9 10">
    <name type="scientific">Flavobacterium alkalisoli</name>
    <dbReference type="NCBI Taxonomy" id="2602769"/>
    <lineage>
        <taxon>Bacteria</taxon>
        <taxon>Pseudomonadati</taxon>
        <taxon>Bacteroidota</taxon>
        <taxon>Flavobacteriia</taxon>
        <taxon>Flavobacteriales</taxon>
        <taxon>Flavobacteriaceae</taxon>
        <taxon>Flavobacterium</taxon>
    </lineage>
</organism>
<dbReference type="InterPro" id="IPR001789">
    <property type="entry name" value="Sig_transdc_resp-reg_receiver"/>
</dbReference>
<evidence type="ECO:0000256" key="4">
    <source>
        <dbReference type="ARBA" id="ARBA00023125"/>
    </source>
</evidence>
<sequence length="656" mass="74399">MATQPNSKEKILIVEDQFIEANDIRIMLEREGYVVCGIARSVEKAIEIIEKERPVLVLIDIFLKGPSTGIDLAKYLRKLGVAFIYISANSNQKILEQAKATQPYGFLVKPFREKDLLVTLEIARYRHENSMEAAMRKELKLEKILSGIIAENISVNEKLLKVCKGLNDYIPFDYVVCGFPPKAEGEHNIVSFLRIGFNEYQTIGINELQVITNLKLSEINDLERKTKRDNVPVYYSEDDFRRIIRTPSLKKLFADTFKVESNLVLPVMLANDELFYFFFYSRRPDTYEPQHIALANRLIQPLSASLDCLFDITVKEKKVVLTGGKNIPAQVAQENIFEGIVGNSHLLLNVFDYITQVAPVDTSVLILGESGTGKERIADSIHKLSPRAKRPFIKINCAALPASLIESELFGHEKGAFTGAADKRIGKFEQADTGTLFLDEIGELPLELQAKLLRVLQEKEIERVGGRQPIKTDVRIIAATNCNLEKEIGEGRFRLDLYYRLNVFPVYMPALRDRKEDIPELVNHFIKLSNKKSGREVKEVTPQVMQQLLCYSWPGNIRELENIIERSVLLSKSDTIGQIMQLGHEHNNNGMYNSVYNTTTMQIKSIQENERDHIIAVLKKCNGKIWGVGGAAELLNVPPTTLNSKMKKLGINRNYL</sequence>
<dbReference type="PANTHER" id="PTHR32071:SF57">
    <property type="entry name" value="C4-DICARBOXYLATE TRANSPORT TRANSCRIPTIONAL REGULATORY PROTEIN DCTD"/>
    <property type="match status" value="1"/>
</dbReference>
<dbReference type="InterPro" id="IPR009057">
    <property type="entry name" value="Homeodomain-like_sf"/>
</dbReference>
<dbReference type="InterPro" id="IPR027417">
    <property type="entry name" value="P-loop_NTPase"/>
</dbReference>
<dbReference type="PROSITE" id="PS50110">
    <property type="entry name" value="RESPONSE_REGULATORY"/>
    <property type="match status" value="1"/>
</dbReference>
<evidence type="ECO:0000256" key="5">
    <source>
        <dbReference type="ARBA" id="ARBA00023163"/>
    </source>
</evidence>
<keyword evidence="6" id="KW-0597">Phosphoprotein</keyword>
<dbReference type="Gene3D" id="3.40.50.300">
    <property type="entry name" value="P-loop containing nucleotide triphosphate hydrolases"/>
    <property type="match status" value="1"/>
</dbReference>
<evidence type="ECO:0000313" key="10">
    <source>
        <dbReference type="Proteomes" id="UP000321222"/>
    </source>
</evidence>
<feature type="modified residue" description="4-aspartylphosphate" evidence="6">
    <location>
        <position position="60"/>
    </location>
</feature>
<reference evidence="9 10" key="1">
    <citation type="submission" date="2019-08" db="EMBL/GenBank/DDBJ databases">
        <title>Flavobacterium alkalisoli sp. nov., isolated from rhizosphere soil of Suaeda salsa.</title>
        <authorList>
            <person name="Sun J.-Q."/>
            <person name="Xu L."/>
        </authorList>
    </citation>
    <scope>NUCLEOTIDE SEQUENCE [LARGE SCALE GENOMIC DNA]</scope>
    <source>
        <strain evidence="9 10">XS-5</strain>
    </source>
</reference>
<accession>A0A5B9FU31</accession>
<dbReference type="PROSITE" id="PS00676">
    <property type="entry name" value="SIGMA54_INTERACT_2"/>
    <property type="match status" value="1"/>
</dbReference>
<dbReference type="CDD" id="cd00009">
    <property type="entry name" value="AAA"/>
    <property type="match status" value="1"/>
</dbReference>
<evidence type="ECO:0000259" key="7">
    <source>
        <dbReference type="PROSITE" id="PS50045"/>
    </source>
</evidence>
<dbReference type="OrthoDB" id="9782110at2"/>
<gene>
    <name evidence="9" type="ORF">FUA48_14920</name>
</gene>
<protein>
    <submittedName>
        <fullName evidence="9">Response regulator</fullName>
    </submittedName>
</protein>
<keyword evidence="5" id="KW-0804">Transcription</keyword>
<dbReference type="SMART" id="SM00382">
    <property type="entry name" value="AAA"/>
    <property type="match status" value="1"/>
</dbReference>
<dbReference type="RefSeq" id="WP_147584269.1">
    <property type="nucleotide sequence ID" value="NZ_CP042831.1"/>
</dbReference>
<keyword evidence="10" id="KW-1185">Reference proteome</keyword>
<evidence type="ECO:0000256" key="6">
    <source>
        <dbReference type="PROSITE-ProRule" id="PRU00169"/>
    </source>
</evidence>
<evidence type="ECO:0000256" key="3">
    <source>
        <dbReference type="ARBA" id="ARBA00023015"/>
    </source>
</evidence>
<dbReference type="FunFam" id="3.40.50.300:FF:000006">
    <property type="entry name" value="DNA-binding transcriptional regulator NtrC"/>
    <property type="match status" value="1"/>
</dbReference>
<dbReference type="Proteomes" id="UP000321222">
    <property type="component" value="Chromosome"/>
</dbReference>
<dbReference type="InterPro" id="IPR025943">
    <property type="entry name" value="Sigma_54_int_dom_ATP-bd_2"/>
</dbReference>
<dbReference type="InterPro" id="IPR003593">
    <property type="entry name" value="AAA+_ATPase"/>
</dbReference>
<dbReference type="SUPFAM" id="SSF46689">
    <property type="entry name" value="Homeodomain-like"/>
    <property type="match status" value="1"/>
</dbReference>
<dbReference type="PROSITE" id="PS00688">
    <property type="entry name" value="SIGMA54_INTERACT_3"/>
    <property type="match status" value="1"/>
</dbReference>
<dbReference type="Gene3D" id="1.10.8.60">
    <property type="match status" value="1"/>
</dbReference>
<dbReference type="CDD" id="cd17534">
    <property type="entry name" value="REC_DC-like"/>
    <property type="match status" value="1"/>
</dbReference>
<keyword evidence="1" id="KW-0547">Nucleotide-binding</keyword>
<dbReference type="InterPro" id="IPR058031">
    <property type="entry name" value="AAA_lid_NorR"/>
</dbReference>
<dbReference type="GO" id="GO:0005524">
    <property type="term" value="F:ATP binding"/>
    <property type="evidence" value="ECO:0007669"/>
    <property type="project" value="UniProtKB-KW"/>
</dbReference>